<protein>
    <submittedName>
        <fullName evidence="1">Uncharacterized protein</fullName>
    </submittedName>
</protein>
<evidence type="ECO:0000313" key="2">
    <source>
        <dbReference type="Proteomes" id="UP000749471"/>
    </source>
</evidence>
<sequence length="180" mass="20009">MSSIDKKFIVTLQGKEFVTYEGLLDLAHKKGLVGINTELIQIPSKDNDYLAIVKARATTKNGDAFDGIGDADNKNVGSFVIQHKIRMAETRAKARALRDLTNVGMTALEELGEDEENQPMVQSKSLTDKQIARLYAIAKSVDIDAEKVKEQVKKQLGKEITELTKAEYDMVCKGYESLKK</sequence>
<comment type="caution">
    <text evidence="1">The sequence shown here is derived from an EMBL/GenBank/DDBJ whole genome shotgun (WGS) entry which is preliminary data.</text>
</comment>
<accession>A0ABS6EBG8</accession>
<dbReference type="Proteomes" id="UP000749471">
    <property type="component" value="Unassembled WGS sequence"/>
</dbReference>
<evidence type="ECO:0000313" key="1">
    <source>
        <dbReference type="EMBL" id="MBU5440279.1"/>
    </source>
</evidence>
<reference evidence="1 2" key="1">
    <citation type="submission" date="2021-06" db="EMBL/GenBank/DDBJ databases">
        <authorList>
            <person name="Sun Q."/>
            <person name="Li D."/>
        </authorList>
    </citation>
    <scope>NUCLEOTIDE SEQUENCE [LARGE SCALE GENOMIC DNA]</scope>
    <source>
        <strain evidence="1 2">MSJ-40</strain>
    </source>
</reference>
<name>A0ABS6EBG8_9FIRM</name>
<keyword evidence="2" id="KW-1185">Reference proteome</keyword>
<dbReference type="RefSeq" id="WP_216522373.1">
    <property type="nucleotide sequence ID" value="NZ_JAHLPM010000030.1"/>
</dbReference>
<organism evidence="1 2">
    <name type="scientific">Tissierella simiarum</name>
    <dbReference type="NCBI Taxonomy" id="2841534"/>
    <lineage>
        <taxon>Bacteria</taxon>
        <taxon>Bacillati</taxon>
        <taxon>Bacillota</taxon>
        <taxon>Tissierellia</taxon>
        <taxon>Tissierellales</taxon>
        <taxon>Tissierellaceae</taxon>
        <taxon>Tissierella</taxon>
    </lineage>
</organism>
<dbReference type="EMBL" id="JAHLPM010000030">
    <property type="protein sequence ID" value="MBU5440279.1"/>
    <property type="molecule type" value="Genomic_DNA"/>
</dbReference>
<gene>
    <name evidence="1" type="ORF">KQI42_19990</name>
</gene>
<proteinExistence type="predicted"/>